<evidence type="ECO:0000313" key="10">
    <source>
        <dbReference type="Proteomes" id="UP001177943"/>
    </source>
</evidence>
<dbReference type="EMBL" id="CP126084">
    <property type="protein sequence ID" value="WHX47801.1"/>
    <property type="molecule type" value="Genomic_DNA"/>
</dbReference>
<dbReference type="RefSeq" id="WP_283925292.1">
    <property type="nucleotide sequence ID" value="NZ_CP126084.1"/>
</dbReference>
<dbReference type="GO" id="GO:0030246">
    <property type="term" value="F:carbohydrate binding"/>
    <property type="evidence" value="ECO:0007669"/>
    <property type="project" value="InterPro"/>
</dbReference>
<evidence type="ECO:0000256" key="2">
    <source>
        <dbReference type="ARBA" id="ARBA00022729"/>
    </source>
</evidence>
<dbReference type="Pfam" id="PF04616">
    <property type="entry name" value="Glyco_hydro_43"/>
    <property type="match status" value="1"/>
</dbReference>
<evidence type="ECO:0000256" key="4">
    <source>
        <dbReference type="ARBA" id="ARBA00023295"/>
    </source>
</evidence>
<dbReference type="GO" id="GO:0004553">
    <property type="term" value="F:hydrolase activity, hydrolyzing O-glycosyl compounds"/>
    <property type="evidence" value="ECO:0007669"/>
    <property type="project" value="InterPro"/>
</dbReference>
<dbReference type="Proteomes" id="UP001177943">
    <property type="component" value="Chromosome"/>
</dbReference>
<name>A0AA95L115_9BACL</name>
<dbReference type="Gene3D" id="2.60.120.260">
    <property type="entry name" value="Galactose-binding domain-like"/>
    <property type="match status" value="2"/>
</dbReference>
<organism evidence="9 10">
    <name type="scientific">Paenibacillus woosongensis</name>
    <dbReference type="NCBI Taxonomy" id="307580"/>
    <lineage>
        <taxon>Bacteria</taxon>
        <taxon>Bacillati</taxon>
        <taxon>Bacillota</taxon>
        <taxon>Bacilli</taxon>
        <taxon>Bacillales</taxon>
        <taxon>Paenibacillaceae</taxon>
        <taxon>Paenibacillus</taxon>
    </lineage>
</organism>
<dbReference type="PANTHER" id="PTHR43817">
    <property type="entry name" value="GLYCOSYL HYDROLASE"/>
    <property type="match status" value="1"/>
</dbReference>
<reference evidence="9" key="1">
    <citation type="submission" date="2023-05" db="EMBL/GenBank/DDBJ databases">
        <title>Comparative genomics of Bacillaceae isolates and their secondary metabolite potential.</title>
        <authorList>
            <person name="Song L."/>
            <person name="Nielsen L.J."/>
            <person name="Mohite O."/>
            <person name="Xu X."/>
            <person name="Weber T."/>
            <person name="Kovacs A.T."/>
        </authorList>
    </citation>
    <scope>NUCLEOTIDE SEQUENCE</scope>
    <source>
        <strain evidence="9">B2_4</strain>
    </source>
</reference>
<dbReference type="AlphaFoldDB" id="A0AA95L115"/>
<keyword evidence="3 6" id="KW-0378">Hydrolase</keyword>
<comment type="similarity">
    <text evidence="1 6">Belongs to the glycosyl hydrolase 43 family.</text>
</comment>
<feature type="site" description="Important for catalytic activity, responsible for pKa modulation of the active site Glu and correct orientation of both the proton donor and substrate" evidence="5">
    <location>
        <position position="173"/>
    </location>
</feature>
<keyword evidence="7" id="KW-0472">Membrane</keyword>
<keyword evidence="2" id="KW-0732">Signal</keyword>
<evidence type="ECO:0000313" key="9">
    <source>
        <dbReference type="EMBL" id="WHX47801.1"/>
    </source>
</evidence>
<dbReference type="GO" id="GO:0005975">
    <property type="term" value="P:carbohydrate metabolic process"/>
    <property type="evidence" value="ECO:0007669"/>
    <property type="project" value="InterPro"/>
</dbReference>
<keyword evidence="4 6" id="KW-0326">Glycosidase</keyword>
<dbReference type="InterPro" id="IPR008979">
    <property type="entry name" value="Galactose-bd-like_sf"/>
</dbReference>
<feature type="domain" description="CBM6" evidence="8">
    <location>
        <begin position="468"/>
        <end position="589"/>
    </location>
</feature>
<feature type="transmembrane region" description="Helical" evidence="7">
    <location>
        <begin position="12"/>
        <end position="33"/>
    </location>
</feature>
<gene>
    <name evidence="9" type="ORF">QNH46_16845</name>
</gene>
<dbReference type="KEGG" id="pwn:QNH46_16845"/>
<keyword evidence="7" id="KW-0812">Transmembrane</keyword>
<dbReference type="PROSITE" id="PS51175">
    <property type="entry name" value="CBM6"/>
    <property type="match status" value="1"/>
</dbReference>
<proteinExistence type="inferred from homology"/>
<evidence type="ECO:0000259" key="8">
    <source>
        <dbReference type="PROSITE" id="PS51175"/>
    </source>
</evidence>
<evidence type="ECO:0000256" key="6">
    <source>
        <dbReference type="RuleBase" id="RU361187"/>
    </source>
</evidence>
<dbReference type="InterPro" id="IPR005084">
    <property type="entry name" value="CBM6"/>
</dbReference>
<evidence type="ECO:0000256" key="7">
    <source>
        <dbReference type="SAM" id="Phobius"/>
    </source>
</evidence>
<dbReference type="PANTHER" id="PTHR43817:SF1">
    <property type="entry name" value="HYDROLASE, FAMILY 43, PUTATIVE (AFU_ORTHOLOGUE AFUA_3G01660)-RELATED"/>
    <property type="match status" value="1"/>
</dbReference>
<dbReference type="SUPFAM" id="SSF49785">
    <property type="entry name" value="Galactose-binding domain-like"/>
    <property type="match status" value="1"/>
</dbReference>
<dbReference type="SUPFAM" id="SSF75005">
    <property type="entry name" value="Arabinanase/levansucrase/invertase"/>
    <property type="match status" value="1"/>
</dbReference>
<sequence>MRDRQILRKRRLMYAAGLLLGIAVIVIVGVIGMKQTNSGRADVPYNGHGGTFKNPLIDMDTPDPSVVYKDGYYYMTFTHHGTDVMVMKSRTIDFRQAEKKVVWYPPIDTMYSANLWAPEIQYIRGKWYIYFAADDGQNENHRMYALEAAGDDPLGEYEFKGQITDETNKWAIDGLAMEHGGKLYFVWSGWEGDVNIRQNTYIAPMSDPLTISGPRVLLSSPDQEWEKAGGPPYIQEGQAILYRDGRVFIVYSGAGSWTPFYSLGLLALKEGGDPLQPQDWERAAGPLMTMDEEAGVYGPGHNSFVKSPDGTEDWIVYHGTTSPTDGWNNRKARAQRITWNEQGLPEFGKPLSLETAIPLPSGSGVYLAKHANRDGDHLSFGKLAAAVPAEMPLLVHYRNETGATRTLEVWVNDTKAGSIQLPATAQDEVGYAYGRVRLETGGGELDLRMGEDGVATDILGGIQAIEIPRYEAETASSGLEETVGADLSASGEGVLKLTNEADSSAAFRSVHVPKAGKYSMIFGVSNPGDEERSLELEINGSKGAKLAVPATGRNVFTEVVFEGKLQRGDNEIMIKGASGDLSLDYMDIIAD</sequence>
<protein>
    <submittedName>
        <fullName evidence="9">Family 43 glycosylhydrolase</fullName>
    </submittedName>
</protein>
<evidence type="ECO:0000256" key="5">
    <source>
        <dbReference type="PIRSR" id="PIRSR606710-2"/>
    </source>
</evidence>
<dbReference type="Gene3D" id="2.115.10.20">
    <property type="entry name" value="Glycosyl hydrolase domain, family 43"/>
    <property type="match status" value="1"/>
</dbReference>
<keyword evidence="7" id="KW-1133">Transmembrane helix</keyword>
<dbReference type="InterPro" id="IPR006710">
    <property type="entry name" value="Glyco_hydro_43"/>
</dbReference>
<accession>A0AA95L115</accession>
<dbReference type="InterPro" id="IPR023296">
    <property type="entry name" value="Glyco_hydro_beta-prop_sf"/>
</dbReference>
<evidence type="ECO:0000256" key="1">
    <source>
        <dbReference type="ARBA" id="ARBA00009865"/>
    </source>
</evidence>
<evidence type="ECO:0000256" key="3">
    <source>
        <dbReference type="ARBA" id="ARBA00022801"/>
    </source>
</evidence>
<dbReference type="CDD" id="cd18820">
    <property type="entry name" value="GH43_LbAraf43-like"/>
    <property type="match status" value="1"/>
</dbReference>